<sequence>MESQSAEPTAATAATAAAELTRLIDLATPFAVRTAVTLRLPELVAKGTTGLDGLAEASGAHQESLGRLMRHLVGVGLFAETTPGTYGLTGLSRQLLSEDSTWYRGWLNLESPGTRMDLAFTGMLHSIRTGESAYGTVHGTPFWQEYEQDSDLRGFFCGVMAAFAWQTGPVLATEFDWSGVRTVIDVGGGIGALLAEVVRVNAHLQGEVLDLPPVAPEAEEALGRAGVADRAQFVPGSFFDPLPAGRDVYVVSRVLTDWNDENAKLILRRCAEAAGADGRVLIVEVLAGDDHAKRNASFDLQSLVLLGGQERTVQDFEVLAGAAGLRVARSRSWPGGLVVVECAAAR</sequence>
<dbReference type="InterPro" id="IPR012967">
    <property type="entry name" value="COMT_dimerisation"/>
</dbReference>
<keyword evidence="3" id="KW-0949">S-adenosyl-L-methionine</keyword>
<feature type="domain" description="O-methyltransferase C-terminal" evidence="4">
    <location>
        <begin position="127"/>
        <end position="325"/>
    </location>
</feature>
<evidence type="ECO:0008006" key="8">
    <source>
        <dbReference type="Google" id="ProtNLM"/>
    </source>
</evidence>
<dbReference type="EMBL" id="JARXVH010000022">
    <property type="protein sequence ID" value="MDH6221427.1"/>
    <property type="molecule type" value="Genomic_DNA"/>
</dbReference>
<dbReference type="PIRSF" id="PIRSF005739">
    <property type="entry name" value="O-mtase"/>
    <property type="match status" value="1"/>
</dbReference>
<dbReference type="RefSeq" id="WP_280882155.1">
    <property type="nucleotide sequence ID" value="NZ_JARXVH010000022.1"/>
</dbReference>
<dbReference type="Pfam" id="PF00891">
    <property type="entry name" value="Methyltransf_2"/>
    <property type="match status" value="1"/>
</dbReference>
<keyword evidence="1" id="KW-0489">Methyltransferase</keyword>
<dbReference type="PANTHER" id="PTHR43712:SF2">
    <property type="entry name" value="O-METHYLTRANSFERASE CICE"/>
    <property type="match status" value="1"/>
</dbReference>
<dbReference type="InterPro" id="IPR001077">
    <property type="entry name" value="COMT_C"/>
</dbReference>
<evidence type="ECO:0000256" key="2">
    <source>
        <dbReference type="ARBA" id="ARBA00022679"/>
    </source>
</evidence>
<evidence type="ECO:0000313" key="6">
    <source>
        <dbReference type="EMBL" id="MDH6221427.1"/>
    </source>
</evidence>
<proteinExistence type="predicted"/>
<dbReference type="InterPro" id="IPR016461">
    <property type="entry name" value="COMT-like"/>
</dbReference>
<evidence type="ECO:0000256" key="1">
    <source>
        <dbReference type="ARBA" id="ARBA00022603"/>
    </source>
</evidence>
<feature type="domain" description="O-methyltransferase dimerisation" evidence="5">
    <location>
        <begin position="27"/>
        <end position="97"/>
    </location>
</feature>
<reference evidence="6 7" key="1">
    <citation type="submission" date="2023-04" db="EMBL/GenBank/DDBJ databases">
        <title>Forest soil microbial communities from Buena Vista Peninsula, Colon Province, Panama.</title>
        <authorList>
            <person name="Bouskill N."/>
        </authorList>
    </citation>
    <scope>NUCLEOTIDE SEQUENCE [LARGE SCALE GENOMIC DNA]</scope>
    <source>
        <strain evidence="6 7">GGS1</strain>
    </source>
</reference>
<accession>A0ABT6LYQ3</accession>
<dbReference type="CDD" id="cd02440">
    <property type="entry name" value="AdoMet_MTases"/>
    <property type="match status" value="1"/>
</dbReference>
<protein>
    <recommendedName>
        <fullName evidence="8">O-methyltransferase domain-containing protein</fullName>
    </recommendedName>
</protein>
<evidence type="ECO:0000256" key="3">
    <source>
        <dbReference type="ARBA" id="ARBA00022691"/>
    </source>
</evidence>
<dbReference type="Proteomes" id="UP001160499">
    <property type="component" value="Unassembled WGS sequence"/>
</dbReference>
<dbReference type="PANTHER" id="PTHR43712">
    <property type="entry name" value="PUTATIVE (AFU_ORTHOLOGUE AFUA_4G14580)-RELATED"/>
    <property type="match status" value="1"/>
</dbReference>
<dbReference type="SUPFAM" id="SSF53335">
    <property type="entry name" value="S-adenosyl-L-methionine-dependent methyltransferases"/>
    <property type="match status" value="1"/>
</dbReference>
<dbReference type="InterPro" id="IPR036390">
    <property type="entry name" value="WH_DNA-bd_sf"/>
</dbReference>
<keyword evidence="7" id="KW-1185">Reference proteome</keyword>
<evidence type="ECO:0000259" key="5">
    <source>
        <dbReference type="Pfam" id="PF08100"/>
    </source>
</evidence>
<organism evidence="6 7">
    <name type="scientific">Streptomyces pseudovenezuelae</name>
    <dbReference type="NCBI Taxonomy" id="67350"/>
    <lineage>
        <taxon>Bacteria</taxon>
        <taxon>Bacillati</taxon>
        <taxon>Actinomycetota</taxon>
        <taxon>Actinomycetes</taxon>
        <taxon>Kitasatosporales</taxon>
        <taxon>Streptomycetaceae</taxon>
        <taxon>Streptomyces</taxon>
        <taxon>Streptomyces aurantiacus group</taxon>
    </lineage>
</organism>
<dbReference type="InterPro" id="IPR029063">
    <property type="entry name" value="SAM-dependent_MTases_sf"/>
</dbReference>
<dbReference type="Gene3D" id="1.10.10.10">
    <property type="entry name" value="Winged helix-like DNA-binding domain superfamily/Winged helix DNA-binding domain"/>
    <property type="match status" value="1"/>
</dbReference>
<dbReference type="SUPFAM" id="SSF46785">
    <property type="entry name" value="Winged helix' DNA-binding domain"/>
    <property type="match status" value="1"/>
</dbReference>
<dbReference type="PROSITE" id="PS51683">
    <property type="entry name" value="SAM_OMT_II"/>
    <property type="match status" value="1"/>
</dbReference>
<gene>
    <name evidence="6" type="ORF">M2283_008773</name>
</gene>
<dbReference type="Pfam" id="PF08100">
    <property type="entry name" value="Dimerisation"/>
    <property type="match status" value="1"/>
</dbReference>
<evidence type="ECO:0000313" key="7">
    <source>
        <dbReference type="Proteomes" id="UP001160499"/>
    </source>
</evidence>
<evidence type="ECO:0000259" key="4">
    <source>
        <dbReference type="Pfam" id="PF00891"/>
    </source>
</evidence>
<dbReference type="Gene3D" id="1.10.287.1350">
    <property type="match status" value="1"/>
</dbReference>
<name>A0ABT6LYQ3_9ACTN</name>
<dbReference type="Gene3D" id="3.40.50.150">
    <property type="entry name" value="Vaccinia Virus protein VP39"/>
    <property type="match status" value="1"/>
</dbReference>
<comment type="caution">
    <text evidence="6">The sequence shown here is derived from an EMBL/GenBank/DDBJ whole genome shotgun (WGS) entry which is preliminary data.</text>
</comment>
<keyword evidence="2" id="KW-0808">Transferase</keyword>
<dbReference type="InterPro" id="IPR036388">
    <property type="entry name" value="WH-like_DNA-bd_sf"/>
</dbReference>